<dbReference type="NCBIfam" id="TIGR01910">
    <property type="entry name" value="DapE-ArgE"/>
    <property type="match status" value="1"/>
</dbReference>
<dbReference type="InterPro" id="IPR010182">
    <property type="entry name" value="ArgE/DapE"/>
</dbReference>
<reference evidence="14 15" key="1">
    <citation type="journal article" date="2013" name="ISME J.">
        <title>Comparative genomics of pathogenic lineages of Vibrio nigripulchritudo identifies virulence-associated traits.</title>
        <authorList>
            <person name="Goudenege D."/>
            <person name="Labreuche Y."/>
            <person name="Krin E."/>
            <person name="Ansquer D."/>
            <person name="Mangenot S."/>
            <person name="Calteau A."/>
            <person name="Medigue C."/>
            <person name="Mazel D."/>
            <person name="Polz M.F."/>
            <person name="Le Roux F."/>
        </authorList>
    </citation>
    <scope>NUCLEOTIDE SEQUENCE [LARGE SCALE GENOMIC DNA]</scope>
    <source>
        <strain evidence="14 15">SOn1</strain>
    </source>
</reference>
<evidence type="ECO:0000313" key="15">
    <source>
        <dbReference type="Proteomes" id="UP000018211"/>
    </source>
</evidence>
<evidence type="ECO:0000256" key="4">
    <source>
        <dbReference type="ARBA" id="ARBA00006247"/>
    </source>
</evidence>
<dbReference type="SUPFAM" id="SSF53187">
    <property type="entry name" value="Zn-dependent exopeptidases"/>
    <property type="match status" value="1"/>
</dbReference>
<dbReference type="AlphaFoldDB" id="A0AAV2VSS5"/>
<evidence type="ECO:0000256" key="7">
    <source>
        <dbReference type="ARBA" id="ARBA00022605"/>
    </source>
</evidence>
<evidence type="ECO:0000256" key="6">
    <source>
        <dbReference type="ARBA" id="ARBA00016853"/>
    </source>
</evidence>
<dbReference type="InterPro" id="IPR001261">
    <property type="entry name" value="ArgE/DapE_CS"/>
</dbReference>
<organism evidence="14 15">
    <name type="scientific">Vibrio nigripulchritudo SOn1</name>
    <dbReference type="NCBI Taxonomy" id="1238450"/>
    <lineage>
        <taxon>Bacteria</taxon>
        <taxon>Pseudomonadati</taxon>
        <taxon>Pseudomonadota</taxon>
        <taxon>Gammaproteobacteria</taxon>
        <taxon>Vibrionales</taxon>
        <taxon>Vibrionaceae</taxon>
        <taxon>Vibrio</taxon>
    </lineage>
</organism>
<comment type="cofactor">
    <cofactor evidence="2">
        <name>Zn(2+)</name>
        <dbReference type="ChEBI" id="CHEBI:29105"/>
    </cofactor>
</comment>
<evidence type="ECO:0000256" key="2">
    <source>
        <dbReference type="ARBA" id="ARBA00001947"/>
    </source>
</evidence>
<dbReference type="PROSITE" id="PS00758">
    <property type="entry name" value="ARGE_DAPE_CPG2_1"/>
    <property type="match status" value="1"/>
</dbReference>
<keyword evidence="9 14" id="KW-0378">Hydrolase</keyword>
<comment type="cofactor">
    <cofactor evidence="1">
        <name>Co(2+)</name>
        <dbReference type="ChEBI" id="CHEBI:48828"/>
    </cofactor>
</comment>
<dbReference type="InterPro" id="IPR011650">
    <property type="entry name" value="Peptidase_M20_dimer"/>
</dbReference>
<dbReference type="Pfam" id="PF07687">
    <property type="entry name" value="M20_dimer"/>
    <property type="match status" value="1"/>
</dbReference>
<evidence type="ECO:0000256" key="10">
    <source>
        <dbReference type="ARBA" id="ARBA00022833"/>
    </source>
</evidence>
<dbReference type="InterPro" id="IPR050072">
    <property type="entry name" value="Peptidase_M20A"/>
</dbReference>
<keyword evidence="11" id="KW-0170">Cobalt</keyword>
<dbReference type="GO" id="GO:0008652">
    <property type="term" value="P:amino acid biosynthetic process"/>
    <property type="evidence" value="ECO:0007669"/>
    <property type="project" value="UniProtKB-KW"/>
</dbReference>
<name>A0AAV2VSS5_9VIBR</name>
<dbReference type="RefSeq" id="WP_022612443.1">
    <property type="nucleotide sequence ID" value="NZ_LK391965.1"/>
</dbReference>
<dbReference type="EC" id="3.5.1.18" evidence="5"/>
<dbReference type="Pfam" id="PF01546">
    <property type="entry name" value="Peptidase_M20"/>
    <property type="match status" value="1"/>
</dbReference>
<comment type="pathway">
    <text evidence="3">Amino-acid biosynthesis; L-lysine biosynthesis via DAP pathway; LL-2,6-diaminopimelate from (S)-tetrahydrodipicolinate (succinylase route): step 3/3.</text>
</comment>
<keyword evidence="7" id="KW-0028">Amino-acid biosynthesis</keyword>
<evidence type="ECO:0000256" key="9">
    <source>
        <dbReference type="ARBA" id="ARBA00022801"/>
    </source>
</evidence>
<dbReference type="InterPro" id="IPR036264">
    <property type="entry name" value="Bact_exopeptidase_dim_dom"/>
</dbReference>
<evidence type="ECO:0000313" key="14">
    <source>
        <dbReference type="EMBL" id="CCO47742.1"/>
    </source>
</evidence>
<comment type="caution">
    <text evidence="14">The sequence shown here is derived from an EMBL/GenBank/DDBJ whole genome shotgun (WGS) entry which is preliminary data.</text>
</comment>
<dbReference type="PROSITE" id="PS00759">
    <property type="entry name" value="ARGE_DAPE_CPG2_2"/>
    <property type="match status" value="1"/>
</dbReference>
<dbReference type="Gene3D" id="3.40.630.10">
    <property type="entry name" value="Zn peptidases"/>
    <property type="match status" value="1"/>
</dbReference>
<proteinExistence type="inferred from homology"/>
<dbReference type="PANTHER" id="PTHR43808">
    <property type="entry name" value="ACETYLORNITHINE DEACETYLASE"/>
    <property type="match status" value="1"/>
</dbReference>
<dbReference type="SUPFAM" id="SSF55031">
    <property type="entry name" value="Bacterial exopeptidase dimerisation domain"/>
    <property type="match status" value="1"/>
</dbReference>
<evidence type="ECO:0000256" key="3">
    <source>
        <dbReference type="ARBA" id="ARBA00005130"/>
    </source>
</evidence>
<dbReference type="Proteomes" id="UP000018211">
    <property type="component" value="Unassembled WGS sequence"/>
</dbReference>
<comment type="similarity">
    <text evidence="4">Belongs to the peptidase M20A family.</text>
</comment>
<evidence type="ECO:0000256" key="8">
    <source>
        <dbReference type="ARBA" id="ARBA00022723"/>
    </source>
</evidence>
<dbReference type="Gene3D" id="3.30.70.360">
    <property type="match status" value="1"/>
</dbReference>
<dbReference type="InterPro" id="IPR002933">
    <property type="entry name" value="Peptidase_M20"/>
</dbReference>
<dbReference type="GO" id="GO:0046872">
    <property type="term" value="F:metal ion binding"/>
    <property type="evidence" value="ECO:0007669"/>
    <property type="project" value="UniProtKB-KW"/>
</dbReference>
<sequence>MDAVSLTQRLINIQTLNPPGDEQECSRYLTSLLELEGFQVRTHCFGEGRVNLIAEMSGAKGGESLGFTGHMDTVPLGNADWGKSPFGGEIEKERLYGRGSSDMKSGIAAFISACVKNKAAIKEGKGVVLILTGGEETGCDGAKAMVADNFDFPEVGALIVGEPTSNYPVIGHKGALWLKASFKGVTAHSAMPEQGHNAIYDASEAVFSLKHLSIGESHSLMGSTTLNIGTIQGGININSVPDHCDFHIDIRTVEGMNHSCVSQKIQQLIGGQGHLETVMDLSPMLSDASHPWINLCYQVCQVDSSKELKPAIMPYFTDAAILKPRLNNIPTVLLGPGSPEMAHQTDEYCYVENIVRAVDIYGELISSWQLNT</sequence>
<dbReference type="GO" id="GO:0009014">
    <property type="term" value="F:succinyl-diaminopimelate desuccinylase activity"/>
    <property type="evidence" value="ECO:0007669"/>
    <property type="project" value="UniProtKB-EC"/>
</dbReference>
<dbReference type="EMBL" id="CAOF01000125">
    <property type="protein sequence ID" value="CCO47742.1"/>
    <property type="molecule type" value="Genomic_DNA"/>
</dbReference>
<protein>
    <recommendedName>
        <fullName evidence="6">Probable succinyl-diaminopimelate desuccinylase</fullName>
        <ecNumber evidence="5">3.5.1.18</ecNumber>
    </recommendedName>
</protein>
<accession>A0AAV2VSS5</accession>
<feature type="domain" description="Peptidase M20 dimerisation" evidence="13">
    <location>
        <begin position="170"/>
        <end position="269"/>
    </location>
</feature>
<comment type="catalytic activity">
    <reaction evidence="12">
        <text>N-succinyl-(2S,6S)-2,6-diaminopimelate + H2O = (2S,6S)-2,6-diaminopimelate + succinate</text>
        <dbReference type="Rhea" id="RHEA:22608"/>
        <dbReference type="ChEBI" id="CHEBI:15377"/>
        <dbReference type="ChEBI" id="CHEBI:30031"/>
        <dbReference type="ChEBI" id="CHEBI:57609"/>
        <dbReference type="ChEBI" id="CHEBI:58087"/>
        <dbReference type="EC" id="3.5.1.18"/>
    </reaction>
</comment>
<evidence type="ECO:0000256" key="12">
    <source>
        <dbReference type="ARBA" id="ARBA00051301"/>
    </source>
</evidence>
<evidence type="ECO:0000256" key="11">
    <source>
        <dbReference type="ARBA" id="ARBA00023285"/>
    </source>
</evidence>
<keyword evidence="8" id="KW-0479">Metal-binding</keyword>
<evidence type="ECO:0000256" key="1">
    <source>
        <dbReference type="ARBA" id="ARBA00001941"/>
    </source>
</evidence>
<dbReference type="CDD" id="cd08659">
    <property type="entry name" value="M20_ArgE_DapE-like"/>
    <property type="match status" value="1"/>
</dbReference>
<evidence type="ECO:0000259" key="13">
    <source>
        <dbReference type="Pfam" id="PF07687"/>
    </source>
</evidence>
<dbReference type="PANTHER" id="PTHR43808:SF8">
    <property type="entry name" value="PEPTIDASE M20 DIMERISATION DOMAIN-CONTAINING PROTEIN"/>
    <property type="match status" value="1"/>
</dbReference>
<evidence type="ECO:0000256" key="5">
    <source>
        <dbReference type="ARBA" id="ARBA00011921"/>
    </source>
</evidence>
<keyword evidence="10" id="KW-0862">Zinc</keyword>
<gene>
    <name evidence="14" type="ORF">VIBNISOn1_340057</name>
</gene>